<dbReference type="EMBL" id="BBNQ01000007">
    <property type="protein sequence ID" value="GAL62693.1"/>
    <property type="molecule type" value="Genomic_DNA"/>
</dbReference>
<dbReference type="Proteomes" id="UP000294824">
    <property type="component" value="Unassembled WGS sequence"/>
</dbReference>
<organism evidence="2 4">
    <name type="scientific">Algibacter lectus</name>
    <dbReference type="NCBI Taxonomy" id="221126"/>
    <lineage>
        <taxon>Bacteria</taxon>
        <taxon>Pseudomonadati</taxon>
        <taxon>Bacteroidota</taxon>
        <taxon>Flavobacteriia</taxon>
        <taxon>Flavobacteriales</taxon>
        <taxon>Flavobacteriaceae</taxon>
        <taxon>Algibacter</taxon>
    </lineage>
</organism>
<keyword evidence="5" id="KW-1185">Reference proteome</keyword>
<dbReference type="InterPro" id="IPR008979">
    <property type="entry name" value="Galactose-bd-like_sf"/>
</dbReference>
<feature type="signal peptide" evidence="1">
    <location>
        <begin position="1"/>
        <end position="25"/>
    </location>
</feature>
<evidence type="ECO:0000313" key="3">
    <source>
        <dbReference type="EMBL" id="TDY64309.1"/>
    </source>
</evidence>
<evidence type="ECO:0000313" key="5">
    <source>
        <dbReference type="Proteomes" id="UP000294824"/>
    </source>
</evidence>
<dbReference type="EMBL" id="SORL01000007">
    <property type="protein sequence ID" value="TDY64309.1"/>
    <property type="molecule type" value="Genomic_DNA"/>
</dbReference>
<dbReference type="PROSITE" id="PS51257">
    <property type="entry name" value="PROKAR_LIPOPROTEIN"/>
    <property type="match status" value="1"/>
</dbReference>
<keyword evidence="1" id="KW-0732">Signal</keyword>
<evidence type="ECO:0000256" key="1">
    <source>
        <dbReference type="SAM" id="SignalP"/>
    </source>
</evidence>
<dbReference type="Proteomes" id="UP000029644">
    <property type="component" value="Unassembled WGS sequence"/>
</dbReference>
<evidence type="ECO:0000313" key="2">
    <source>
        <dbReference type="EMBL" id="GAL62693.1"/>
    </source>
</evidence>
<dbReference type="Gene3D" id="2.60.120.260">
    <property type="entry name" value="Galactose-binding domain-like"/>
    <property type="match status" value="1"/>
</dbReference>
<accession>A0A090VF43</accession>
<comment type="caution">
    <text evidence="2">The sequence shown here is derived from an EMBL/GenBank/DDBJ whole genome shotgun (WGS) entry which is preliminary data.</text>
</comment>
<accession>A0A4R8MEL2</accession>
<name>A0A090VF43_9FLAO</name>
<evidence type="ECO:0000313" key="4">
    <source>
        <dbReference type="Proteomes" id="UP000029644"/>
    </source>
</evidence>
<reference evidence="2 4" key="1">
    <citation type="journal article" date="2014" name="Genome Announc.">
        <title>Draft Genome Sequences of Marine Flavobacterium Algibacter lectus Strains SS8 and NR4.</title>
        <authorList>
            <person name="Takatani N."/>
            <person name="Nakanishi M."/>
            <person name="Meirelles P."/>
            <person name="Mino S."/>
            <person name="Suda W."/>
            <person name="Oshima K."/>
            <person name="Hattori M."/>
            <person name="Ohkuma M."/>
            <person name="Hosokawa M."/>
            <person name="Miyashita K."/>
            <person name="Thompson F.L."/>
            <person name="Niwa A."/>
            <person name="Sawabe T."/>
            <person name="Sawabe T."/>
        </authorList>
    </citation>
    <scope>NUCLEOTIDE SEQUENCE [LARGE SCALE GENOMIC DNA]</scope>
    <source>
        <strain evidence="2 4">JCM 19300</strain>
    </source>
</reference>
<feature type="chain" id="PRO_5010408344" evidence="1">
    <location>
        <begin position="26"/>
        <end position="520"/>
    </location>
</feature>
<gene>
    <name evidence="3" type="ORF">DFQ06_1217</name>
    <name evidence="2" type="ORF">JCM19300_354</name>
</gene>
<dbReference type="AlphaFoldDB" id="A0A090VF43"/>
<reference evidence="3 5" key="2">
    <citation type="submission" date="2019-03" db="EMBL/GenBank/DDBJ databases">
        <title>Genomic Encyclopedia of Type Strains, Phase III (KMG-III): the genomes of soil and plant-associated and newly described type strains.</title>
        <authorList>
            <person name="Whitman W."/>
        </authorList>
    </citation>
    <scope>NUCLEOTIDE SEQUENCE [LARGE SCALE GENOMIC DNA]</scope>
    <source>
        <strain evidence="3 5">CECT 8301</strain>
    </source>
</reference>
<dbReference type="RefSeq" id="WP_042504580.1">
    <property type="nucleotide sequence ID" value="NZ_BBNQ01000007.1"/>
</dbReference>
<dbReference type="SUPFAM" id="SSF49785">
    <property type="entry name" value="Galactose-binding domain-like"/>
    <property type="match status" value="1"/>
</dbReference>
<protein>
    <submittedName>
        <fullName evidence="2">Uncharacterized protein</fullName>
    </submittedName>
</protein>
<proteinExistence type="predicted"/>
<dbReference type="OrthoDB" id="1410018at2"/>
<sequence>MKNKLILIACIISLFAACTSSDDYDAPNSFSDVSWYTSAFRSATLGVSVNDFASFSDLSQGELSHSWTIEEGSFFLEGPITRSDSVYDEFIIEPRSLETEDKTVHVLFTEGGLKKVRLYNVFKDSVAFKGGDDFIFPAKRESGQWVIDTTFIVDVYDTIVPQILIRQNGVVIPHESVSDIITVEAGSTLELVDVTTIGRPNTRSWNIAGVTNTDSLAVIQFNKLGEFKGNLNLSRQGEEIPGDYENYKIPATFNVIPSSLPFEVSAELIELENQTIEVPFNGEFAPFGDQEPFFTVNVNGSPFTISSLARSATDATKLEIKLVDQIYRSDVITVTYDGNGTLESTDTRSPVAFTDLPVAMFQHEAIKFDFETGAGNFVPRDGENLATTTIEISTEQAASGTNSIKMDAAASGNWSAWINYTDTFTLQAGVPVMYEYKIYKVSGTAINFLAPWINRGGNTTVQQFWHNTIQSAPFDEWTTIRTQLATPSNTANDYNMYFRHSGSGTIYLDDVRIIEADERP</sequence>